<keyword evidence="5" id="KW-1185">Reference proteome</keyword>
<dbReference type="InterPro" id="IPR029063">
    <property type="entry name" value="SAM-dependent_MTases_sf"/>
</dbReference>
<feature type="domain" description="DNA methylase adenine-specific" evidence="3">
    <location>
        <begin position="587"/>
        <end position="687"/>
    </location>
</feature>
<dbReference type="Proteomes" id="UP001580430">
    <property type="component" value="Unassembled WGS sequence"/>
</dbReference>
<dbReference type="RefSeq" id="WP_375518326.1">
    <property type="nucleotide sequence ID" value="NZ_JBHIRY010000001.1"/>
</dbReference>
<dbReference type="Pfam" id="PF02384">
    <property type="entry name" value="N6_Mtase"/>
    <property type="match status" value="1"/>
</dbReference>
<dbReference type="InterPro" id="IPR003356">
    <property type="entry name" value="DNA_methylase_A-5"/>
</dbReference>
<dbReference type="GO" id="GO:0008168">
    <property type="term" value="F:methyltransferase activity"/>
    <property type="evidence" value="ECO:0007669"/>
    <property type="project" value="UniProtKB-KW"/>
</dbReference>
<reference evidence="4 5" key="1">
    <citation type="submission" date="2024-09" db="EMBL/GenBank/DDBJ databases">
        <title>Paenibacillus zeirhizospherea sp. nov., isolated from surface of the maize (Zea mays) roots in a horticulture field, Hungary.</title>
        <authorList>
            <person name="Marton D."/>
            <person name="Farkas M."/>
            <person name="Bedics A."/>
            <person name="Toth E."/>
            <person name="Tancsics A."/>
            <person name="Boka K."/>
            <person name="Marati G."/>
            <person name="Kriszt B."/>
            <person name="Cserhati M."/>
        </authorList>
    </citation>
    <scope>NUCLEOTIDE SEQUENCE [LARGE SCALE GENOMIC DNA]</scope>
    <source>
        <strain evidence="4 5">JCM 18446</strain>
    </source>
</reference>
<feature type="compositionally biased region" description="Basic and acidic residues" evidence="2">
    <location>
        <begin position="403"/>
        <end position="420"/>
    </location>
</feature>
<keyword evidence="4" id="KW-0489">Methyltransferase</keyword>
<proteinExistence type="predicted"/>
<dbReference type="GO" id="GO:0032259">
    <property type="term" value="P:methylation"/>
    <property type="evidence" value="ECO:0007669"/>
    <property type="project" value="UniProtKB-KW"/>
</dbReference>
<sequence>MYYGDKREAKVMIARELVKMGWKIYGWKNDESDAMIDYYSPADWNGIAEKNGYVLCIDQNNTRYSGFEQKQYIGGNSGYKTNTRIQKLLAMMNDPASTENEKASCAVLIEKEREKDASIQKWVVTETYPIFSFTNPRGTSWHIEKDGQIIAKGKGVFAVNEYDWENKEKTEFQQKAEKVQALIKRFEKVISETDALKAEVIQVPVKVIKEVEKTVTNVTQNDINDGFTFIMKVGYTHGKNKGNKYTFTNKRGDYITFAQLTKNNKPSTSIGKSWSLTIDRINDLLKKGHIAVIEFVEVTEYKEKTVYRKTVRKQTVSDVPAIETTEEVQATVSDNTEESEVTEPATTRQLWALHCATKLDTRGMKISKTKASELITKSKVGHNIILEVKAYMNTNAAIASEKSNNDEAKTEKKDEERSQTKYISKIDKQIESIQNKLNSISGEYLTNTWKRQNEEESREEKREQYRFDIAMLQLFREKAATNELTQLEIALLNNAFREDIRCKYNSKTRHNFVIKYPEIDPKLDPDGMWNLEVPKRQKRYNKVNIYNTEQLKEAVNQYGELVKVIETPSNPIEQQIKKLENEVKLRKITGYFPTPKTIVQRMIEFADIKDGETILEPSAGNGNILDGIKQYIDDNGLQAELHGIECNYSLRHILELKQYKVVGDDFTEFIPFAKYDRVIMNPPFEKNQDTDHVLKAYECLNDGGKLVAIMSLHWTFANDSKSVHFRNWLNGKGYYEKLPDGSFKESGTGVSTVIVVIDKLEEMKEGIK</sequence>
<name>A0ABV5BUW8_9BACL</name>
<dbReference type="CDD" id="cd02440">
    <property type="entry name" value="AdoMet_MTases"/>
    <property type="match status" value="1"/>
</dbReference>
<comment type="caution">
    <text evidence="4">The sequence shown here is derived from an EMBL/GenBank/DDBJ whole genome shotgun (WGS) entry which is preliminary data.</text>
</comment>
<dbReference type="EMBL" id="JBHIRY010000001">
    <property type="protein sequence ID" value="MFB5759074.1"/>
    <property type="molecule type" value="Genomic_DNA"/>
</dbReference>
<organism evidence="4 5">
    <name type="scientific">Paenibacillus medicaginis</name>
    <dbReference type="NCBI Taxonomy" id="1470560"/>
    <lineage>
        <taxon>Bacteria</taxon>
        <taxon>Bacillati</taxon>
        <taxon>Bacillota</taxon>
        <taxon>Bacilli</taxon>
        <taxon>Bacillales</taxon>
        <taxon>Paenibacillaceae</taxon>
        <taxon>Paenibacillus</taxon>
    </lineage>
</organism>
<dbReference type="InterPro" id="IPR002052">
    <property type="entry name" value="DNA_methylase_N6_adenine_CS"/>
</dbReference>
<evidence type="ECO:0000256" key="1">
    <source>
        <dbReference type="ARBA" id="ARBA00022747"/>
    </source>
</evidence>
<evidence type="ECO:0000259" key="3">
    <source>
        <dbReference type="Pfam" id="PF02384"/>
    </source>
</evidence>
<keyword evidence="1" id="KW-0680">Restriction system</keyword>
<evidence type="ECO:0000313" key="4">
    <source>
        <dbReference type="EMBL" id="MFB5759074.1"/>
    </source>
</evidence>
<evidence type="ECO:0000256" key="2">
    <source>
        <dbReference type="SAM" id="MobiDB-lite"/>
    </source>
</evidence>
<dbReference type="Gene3D" id="3.40.50.150">
    <property type="entry name" value="Vaccinia Virus protein VP39"/>
    <property type="match status" value="1"/>
</dbReference>
<keyword evidence="4" id="KW-0808">Transferase</keyword>
<feature type="region of interest" description="Disordered" evidence="2">
    <location>
        <begin position="401"/>
        <end position="420"/>
    </location>
</feature>
<dbReference type="PROSITE" id="PS00092">
    <property type="entry name" value="N6_MTASE"/>
    <property type="match status" value="1"/>
</dbReference>
<dbReference type="SUPFAM" id="SSF53335">
    <property type="entry name" value="S-adenosyl-L-methionine-dependent methyltransferases"/>
    <property type="match status" value="1"/>
</dbReference>
<protein>
    <submittedName>
        <fullName evidence="4">N-6 DNA methylase</fullName>
    </submittedName>
</protein>
<evidence type="ECO:0000313" key="5">
    <source>
        <dbReference type="Proteomes" id="UP001580430"/>
    </source>
</evidence>
<accession>A0ABV5BUW8</accession>
<gene>
    <name evidence="4" type="ORF">ACE5LO_01575</name>
</gene>
<dbReference type="PRINTS" id="PR00507">
    <property type="entry name" value="N12N6MTFRASE"/>
</dbReference>